<dbReference type="RefSeq" id="WP_354555248.1">
    <property type="nucleotide sequence ID" value="NZ_JBEPMB010000001.1"/>
</dbReference>
<feature type="transmembrane region" description="Helical" evidence="1">
    <location>
        <begin position="40"/>
        <end position="62"/>
    </location>
</feature>
<dbReference type="EMBL" id="JBEPMB010000001">
    <property type="protein sequence ID" value="MET3612696.1"/>
    <property type="molecule type" value="Genomic_DNA"/>
</dbReference>
<evidence type="ECO:0008006" key="4">
    <source>
        <dbReference type="Google" id="ProtNLM"/>
    </source>
</evidence>
<evidence type="ECO:0000256" key="1">
    <source>
        <dbReference type="SAM" id="Phobius"/>
    </source>
</evidence>
<keyword evidence="3" id="KW-1185">Reference proteome</keyword>
<feature type="transmembrane region" description="Helical" evidence="1">
    <location>
        <begin position="6"/>
        <end position="28"/>
    </location>
</feature>
<evidence type="ECO:0000313" key="3">
    <source>
        <dbReference type="Proteomes" id="UP001549047"/>
    </source>
</evidence>
<dbReference type="InterPro" id="IPR008407">
    <property type="entry name" value="Brnchd-chn_aa_trnsp_AzlD"/>
</dbReference>
<feature type="transmembrane region" description="Helical" evidence="1">
    <location>
        <begin position="94"/>
        <end position="112"/>
    </location>
</feature>
<accession>A0ABV2IW37</accession>
<organism evidence="2 3">
    <name type="scientific">Rhizobium aquaticum</name>
    <dbReference type="NCBI Taxonomy" id="1549636"/>
    <lineage>
        <taxon>Bacteria</taxon>
        <taxon>Pseudomonadati</taxon>
        <taxon>Pseudomonadota</taxon>
        <taxon>Alphaproteobacteria</taxon>
        <taxon>Hyphomicrobiales</taxon>
        <taxon>Rhizobiaceae</taxon>
        <taxon>Rhizobium/Agrobacterium group</taxon>
        <taxon>Rhizobium</taxon>
    </lineage>
</organism>
<protein>
    <recommendedName>
        <fullName evidence="4">Branched-subunit amino acid transport protein AzlD</fullName>
    </recommendedName>
</protein>
<dbReference type="Pfam" id="PF05437">
    <property type="entry name" value="AzlD"/>
    <property type="match status" value="1"/>
</dbReference>
<keyword evidence="1" id="KW-1133">Transmembrane helix</keyword>
<keyword evidence="1" id="KW-0812">Transmembrane</keyword>
<comment type="caution">
    <text evidence="2">The sequence shown here is derived from an EMBL/GenBank/DDBJ whole genome shotgun (WGS) entry which is preliminary data.</text>
</comment>
<reference evidence="2 3" key="1">
    <citation type="submission" date="2024-06" db="EMBL/GenBank/DDBJ databases">
        <title>Genomic Encyclopedia of Type Strains, Phase IV (KMG-IV): sequencing the most valuable type-strain genomes for metagenomic binning, comparative biology and taxonomic classification.</title>
        <authorList>
            <person name="Goeker M."/>
        </authorList>
    </citation>
    <scope>NUCLEOTIDE SEQUENCE [LARGE SCALE GENOMIC DNA]</scope>
    <source>
        <strain evidence="2 3">DSM 29780</strain>
    </source>
</reference>
<sequence>MTAQEIGVFVFILIAGTLGTDIWRWLGVFGGKQLSEESEALIWVRSVATALVAGVIASQILYPGGVLAGTPVTLRIGAAAAGFAVFLLLKKNMLAGIAVSLALVALGLHLLGI</sequence>
<dbReference type="Proteomes" id="UP001549047">
    <property type="component" value="Unassembled WGS sequence"/>
</dbReference>
<name>A0ABV2IW37_9HYPH</name>
<feature type="transmembrane region" description="Helical" evidence="1">
    <location>
        <begin position="68"/>
        <end position="89"/>
    </location>
</feature>
<evidence type="ECO:0000313" key="2">
    <source>
        <dbReference type="EMBL" id="MET3612696.1"/>
    </source>
</evidence>
<gene>
    <name evidence="2" type="ORF">ABID16_001001</name>
</gene>
<keyword evidence="1" id="KW-0472">Membrane</keyword>
<proteinExistence type="predicted"/>